<accession>A0AAI9TTC0</accession>
<dbReference type="EMBL" id="LACB01000013">
    <property type="protein sequence ID" value="KAJ9492364.1"/>
    <property type="molecule type" value="Genomic_DNA"/>
</dbReference>
<reference evidence="1" key="1">
    <citation type="submission" date="2015-06" db="EMBL/GenBank/DDBJ databases">
        <authorList>
            <person name="Nguyen H."/>
        </authorList>
    </citation>
    <scope>NUCLEOTIDE SEQUENCE</scope>
    <source>
        <strain evidence="1">DAOM 180753</strain>
    </source>
</reference>
<gene>
    <name evidence="1" type="ORF">VN97_g873</name>
</gene>
<dbReference type="Proteomes" id="UP001227192">
    <property type="component" value="Unassembled WGS sequence"/>
</dbReference>
<evidence type="ECO:0000313" key="1">
    <source>
        <dbReference type="EMBL" id="KAJ9492364.1"/>
    </source>
</evidence>
<reference evidence="1" key="2">
    <citation type="journal article" date="2016" name="Fungal Biol.">
        <title>Ochratoxin A production by Penicillium thymicola.</title>
        <authorList>
            <person name="Nguyen H.D.T."/>
            <person name="McMullin D.R."/>
            <person name="Ponomareva E."/>
            <person name="Riley R."/>
            <person name="Pomraning K.R."/>
            <person name="Baker S.E."/>
            <person name="Seifert K.A."/>
        </authorList>
    </citation>
    <scope>NUCLEOTIDE SEQUENCE</scope>
    <source>
        <strain evidence="1">DAOM 180753</strain>
    </source>
</reference>
<comment type="caution">
    <text evidence="1">The sequence shown here is derived from an EMBL/GenBank/DDBJ whole genome shotgun (WGS) entry which is preliminary data.</text>
</comment>
<keyword evidence="2" id="KW-1185">Reference proteome</keyword>
<name>A0AAI9TTC0_PENTH</name>
<organism evidence="1 2">
    <name type="scientific">Penicillium thymicola</name>
    <dbReference type="NCBI Taxonomy" id="293382"/>
    <lineage>
        <taxon>Eukaryota</taxon>
        <taxon>Fungi</taxon>
        <taxon>Dikarya</taxon>
        <taxon>Ascomycota</taxon>
        <taxon>Pezizomycotina</taxon>
        <taxon>Eurotiomycetes</taxon>
        <taxon>Eurotiomycetidae</taxon>
        <taxon>Eurotiales</taxon>
        <taxon>Aspergillaceae</taxon>
        <taxon>Penicillium</taxon>
    </lineage>
</organism>
<protein>
    <submittedName>
        <fullName evidence="1">Uncharacterized protein</fullName>
    </submittedName>
</protein>
<evidence type="ECO:0000313" key="2">
    <source>
        <dbReference type="Proteomes" id="UP001227192"/>
    </source>
</evidence>
<sequence length="71" mass="8154">MPQNKGGQKPIKVLPILDLDEPSTANIVLISTRNLYIVARSHRNYNPRVSFYIQTFESYQEYGGQYCRSAC</sequence>
<proteinExistence type="predicted"/>
<dbReference type="AlphaFoldDB" id="A0AAI9TTC0"/>